<accession>A0A0A9A300</accession>
<reference evidence="1" key="2">
    <citation type="journal article" date="2015" name="Data Brief">
        <title>Shoot transcriptome of the giant reed, Arundo donax.</title>
        <authorList>
            <person name="Barrero R.A."/>
            <person name="Guerrero F.D."/>
            <person name="Moolhuijzen P."/>
            <person name="Goolsby J.A."/>
            <person name="Tidwell J."/>
            <person name="Bellgard S.E."/>
            <person name="Bellgard M.I."/>
        </authorList>
    </citation>
    <scope>NUCLEOTIDE SEQUENCE</scope>
    <source>
        <tissue evidence="1">Shoot tissue taken approximately 20 cm above the soil surface</tissue>
    </source>
</reference>
<name>A0A0A9A300_ARUDO</name>
<proteinExistence type="predicted"/>
<organism evidence="1">
    <name type="scientific">Arundo donax</name>
    <name type="common">Giant reed</name>
    <name type="synonym">Donax arundinaceus</name>
    <dbReference type="NCBI Taxonomy" id="35708"/>
    <lineage>
        <taxon>Eukaryota</taxon>
        <taxon>Viridiplantae</taxon>
        <taxon>Streptophyta</taxon>
        <taxon>Embryophyta</taxon>
        <taxon>Tracheophyta</taxon>
        <taxon>Spermatophyta</taxon>
        <taxon>Magnoliopsida</taxon>
        <taxon>Liliopsida</taxon>
        <taxon>Poales</taxon>
        <taxon>Poaceae</taxon>
        <taxon>PACMAD clade</taxon>
        <taxon>Arundinoideae</taxon>
        <taxon>Arundineae</taxon>
        <taxon>Arundo</taxon>
    </lineage>
</organism>
<protein>
    <submittedName>
        <fullName evidence="1">Uncharacterized protein</fullName>
    </submittedName>
</protein>
<reference evidence="1" key="1">
    <citation type="submission" date="2014-09" db="EMBL/GenBank/DDBJ databases">
        <authorList>
            <person name="Magalhaes I.L.F."/>
            <person name="Oliveira U."/>
            <person name="Santos F.R."/>
            <person name="Vidigal T.H.D.A."/>
            <person name="Brescovit A.D."/>
            <person name="Santos A.J."/>
        </authorList>
    </citation>
    <scope>NUCLEOTIDE SEQUENCE</scope>
    <source>
        <tissue evidence="1">Shoot tissue taken approximately 20 cm above the soil surface</tissue>
    </source>
</reference>
<evidence type="ECO:0000313" key="1">
    <source>
        <dbReference type="EMBL" id="JAD43385.1"/>
    </source>
</evidence>
<sequence length="9" mass="907">MPSKSSSPS</sequence>
<dbReference type="EMBL" id="GBRH01254510">
    <property type="protein sequence ID" value="JAD43385.1"/>
    <property type="molecule type" value="Transcribed_RNA"/>
</dbReference>